<evidence type="ECO:0000313" key="5">
    <source>
        <dbReference type="EMBL" id="TDV46116.1"/>
    </source>
</evidence>
<keyword evidence="4" id="KW-1133">Transmembrane helix</keyword>
<evidence type="ECO:0000313" key="6">
    <source>
        <dbReference type="Proteomes" id="UP000294927"/>
    </source>
</evidence>
<dbReference type="InterPro" id="IPR043504">
    <property type="entry name" value="Peptidase_S1_PA_chymotrypsin"/>
</dbReference>
<organism evidence="5 6">
    <name type="scientific">Actinophytocola oryzae</name>
    <dbReference type="NCBI Taxonomy" id="502181"/>
    <lineage>
        <taxon>Bacteria</taxon>
        <taxon>Bacillati</taxon>
        <taxon>Actinomycetota</taxon>
        <taxon>Actinomycetes</taxon>
        <taxon>Pseudonocardiales</taxon>
        <taxon>Pseudonocardiaceae</taxon>
    </lineage>
</organism>
<dbReference type="GO" id="GO:0006508">
    <property type="term" value="P:proteolysis"/>
    <property type="evidence" value="ECO:0007669"/>
    <property type="project" value="UniProtKB-KW"/>
</dbReference>
<evidence type="ECO:0000256" key="3">
    <source>
        <dbReference type="ARBA" id="ARBA00022801"/>
    </source>
</evidence>
<dbReference type="Proteomes" id="UP000294927">
    <property type="component" value="Unassembled WGS sequence"/>
</dbReference>
<feature type="transmembrane region" description="Helical" evidence="4">
    <location>
        <begin position="330"/>
        <end position="354"/>
    </location>
</feature>
<proteinExistence type="inferred from homology"/>
<keyword evidence="4" id="KW-0812">Transmembrane</keyword>
<dbReference type="AlphaFoldDB" id="A0A4R7VAU8"/>
<comment type="caution">
    <text evidence="5">The sequence shown here is derived from an EMBL/GenBank/DDBJ whole genome shotgun (WGS) entry which is preliminary data.</text>
</comment>
<keyword evidence="6" id="KW-1185">Reference proteome</keyword>
<dbReference type="Pfam" id="PF13365">
    <property type="entry name" value="Trypsin_2"/>
    <property type="match status" value="1"/>
</dbReference>
<dbReference type="InterPro" id="IPR009003">
    <property type="entry name" value="Peptidase_S1_PA"/>
</dbReference>
<keyword evidence="2" id="KW-0645">Protease</keyword>
<dbReference type="PANTHER" id="PTHR43343">
    <property type="entry name" value="PEPTIDASE S12"/>
    <property type="match status" value="1"/>
</dbReference>
<dbReference type="SUPFAM" id="SSF50494">
    <property type="entry name" value="Trypsin-like serine proteases"/>
    <property type="match status" value="1"/>
</dbReference>
<dbReference type="GO" id="GO:0008233">
    <property type="term" value="F:peptidase activity"/>
    <property type="evidence" value="ECO:0007669"/>
    <property type="project" value="UniProtKB-KW"/>
</dbReference>
<dbReference type="PANTHER" id="PTHR43343:SF3">
    <property type="entry name" value="PROTEASE DO-LIKE 8, CHLOROPLASTIC"/>
    <property type="match status" value="1"/>
</dbReference>
<evidence type="ECO:0000256" key="4">
    <source>
        <dbReference type="SAM" id="Phobius"/>
    </source>
</evidence>
<accession>A0A4R7VAU8</accession>
<name>A0A4R7VAU8_9PSEU</name>
<dbReference type="EMBL" id="SOCP01000011">
    <property type="protein sequence ID" value="TDV46116.1"/>
    <property type="molecule type" value="Genomic_DNA"/>
</dbReference>
<keyword evidence="3" id="KW-0378">Hydrolase</keyword>
<dbReference type="OrthoDB" id="3497273at2"/>
<dbReference type="RefSeq" id="WP_133905783.1">
    <property type="nucleotide sequence ID" value="NZ_SOCP01000011.1"/>
</dbReference>
<dbReference type="Gene3D" id="2.40.10.10">
    <property type="entry name" value="Trypsin-like serine proteases"/>
    <property type="match status" value="2"/>
</dbReference>
<comment type="similarity">
    <text evidence="1">Belongs to the peptidase S1C family.</text>
</comment>
<reference evidence="5 6" key="1">
    <citation type="submission" date="2019-03" db="EMBL/GenBank/DDBJ databases">
        <title>Genomic Encyclopedia of Archaeal and Bacterial Type Strains, Phase II (KMG-II): from individual species to whole genera.</title>
        <authorList>
            <person name="Goeker M."/>
        </authorList>
    </citation>
    <scope>NUCLEOTIDE SEQUENCE [LARGE SCALE GENOMIC DNA]</scope>
    <source>
        <strain evidence="5 6">DSM 45499</strain>
    </source>
</reference>
<keyword evidence="4" id="KW-0472">Membrane</keyword>
<evidence type="ECO:0000256" key="2">
    <source>
        <dbReference type="ARBA" id="ARBA00022670"/>
    </source>
</evidence>
<sequence>MIRVAVALLLLSAGQPASPEVRAAAIAQPAVVHVSASWQGWVRDARTGEVFGGAGGYTFTSSCSGAVVDGDGYVATAGHCVDGDDGLIDMAVAELASLGRVRDRAAARQQLADNAVVEGARTGSPVTRRVQVERATGTGRTDVAPASVVGVAAEGDVAVLKVPRSNLPALEVTDADVAAGTPVVAIGYPAASEQVAEPSGRNGRISGARDGPPFLEISAAVAPGMSGGPVVDTRGRLVGLVSRLPGTPRSSNLATAATTLTGLLRGKGIAPGLGPTDRDYRTGVEAYYDGEYDTAVEYLDAVLAAAPSPQARRLRDLAAGRGGHGRDNGLLVALIVACAGIAVFSGAAGVALLARRRRAAMAAPTPPYGFPVPEPPP</sequence>
<gene>
    <name evidence="5" type="ORF">CLV71_11174</name>
</gene>
<evidence type="ECO:0000256" key="1">
    <source>
        <dbReference type="ARBA" id="ARBA00010541"/>
    </source>
</evidence>
<protein>
    <submittedName>
        <fullName evidence="5">Trypsin-like peptidase</fullName>
    </submittedName>
</protein>
<dbReference type="InterPro" id="IPR051201">
    <property type="entry name" value="Chloro_Bact_Ser_Proteases"/>
</dbReference>